<proteinExistence type="predicted"/>
<gene>
    <name evidence="6" type="ORF">ACJMK2_028174</name>
</gene>
<dbReference type="Gene3D" id="1.10.238.10">
    <property type="entry name" value="EF-hand"/>
    <property type="match status" value="1"/>
</dbReference>
<dbReference type="SUPFAM" id="SSF47473">
    <property type="entry name" value="EF-hand"/>
    <property type="match status" value="1"/>
</dbReference>
<dbReference type="Pfam" id="PF21008">
    <property type="entry name" value="AIF-1"/>
    <property type="match status" value="1"/>
</dbReference>
<accession>A0ABD3X6K3</accession>
<dbReference type="InterPro" id="IPR002048">
    <property type="entry name" value="EF_hand_dom"/>
</dbReference>
<protein>
    <recommendedName>
        <fullName evidence="5">EF-hand domain-containing protein</fullName>
    </recommendedName>
</protein>
<feature type="domain" description="EF-hand" evidence="5">
    <location>
        <begin position="82"/>
        <end position="117"/>
    </location>
</feature>
<dbReference type="GO" id="GO:0032587">
    <property type="term" value="C:ruffle membrane"/>
    <property type="evidence" value="ECO:0007669"/>
    <property type="project" value="UniProtKB-SubCell"/>
</dbReference>
<evidence type="ECO:0000256" key="2">
    <source>
        <dbReference type="ARBA" id="ARBA00022723"/>
    </source>
</evidence>
<name>A0ABD3X6K3_SINWO</name>
<evidence type="ECO:0000259" key="5">
    <source>
        <dbReference type="PROSITE" id="PS50222"/>
    </source>
</evidence>
<dbReference type="InterPro" id="IPR042433">
    <property type="entry name" value="AIF1/AIF1L"/>
</dbReference>
<dbReference type="FunFam" id="1.10.238.10:FF:000178">
    <property type="entry name" value="Calmodulin-2 A"/>
    <property type="match status" value="1"/>
</dbReference>
<comment type="subcellular location">
    <subcellularLocation>
        <location evidence="1">Cell projection</location>
        <location evidence="1">Ruffle membrane</location>
        <topology evidence="1">Peripheral membrane protein</topology>
        <orientation evidence="1">Cytoplasmic side</orientation>
    </subcellularLocation>
</comment>
<dbReference type="SMART" id="SM00054">
    <property type="entry name" value="EFh"/>
    <property type="match status" value="2"/>
</dbReference>
<dbReference type="GO" id="GO:0046872">
    <property type="term" value="F:metal ion binding"/>
    <property type="evidence" value="ECO:0007669"/>
    <property type="project" value="UniProtKB-KW"/>
</dbReference>
<evidence type="ECO:0000313" key="6">
    <source>
        <dbReference type="EMBL" id="KAL3881780.1"/>
    </source>
</evidence>
<dbReference type="PROSITE" id="PS50222">
    <property type="entry name" value="EF_HAND_2"/>
    <property type="match status" value="2"/>
</dbReference>
<reference evidence="6 7" key="1">
    <citation type="submission" date="2024-11" db="EMBL/GenBank/DDBJ databases">
        <title>Chromosome-level genome assembly of the freshwater bivalve Anodonta woodiana.</title>
        <authorList>
            <person name="Chen X."/>
        </authorList>
    </citation>
    <scope>NUCLEOTIDE SEQUENCE [LARGE SCALE GENOMIC DNA]</scope>
    <source>
        <strain evidence="6">MN2024</strain>
        <tissue evidence="6">Gills</tissue>
    </source>
</reference>
<evidence type="ECO:0000256" key="4">
    <source>
        <dbReference type="ARBA" id="ARBA00022837"/>
    </source>
</evidence>
<dbReference type="GO" id="GO:0043226">
    <property type="term" value="C:organelle"/>
    <property type="evidence" value="ECO:0007669"/>
    <property type="project" value="UniProtKB-ARBA"/>
</dbReference>
<feature type="domain" description="EF-hand" evidence="5">
    <location>
        <begin position="46"/>
        <end position="81"/>
    </location>
</feature>
<comment type="caution">
    <text evidence="6">The sequence shown here is derived from an EMBL/GenBank/DDBJ whole genome shotgun (WGS) entry which is preliminary data.</text>
</comment>
<keyword evidence="4" id="KW-0106">Calcium</keyword>
<dbReference type="CDD" id="cd00051">
    <property type="entry name" value="EFh"/>
    <property type="match status" value="1"/>
</dbReference>
<keyword evidence="3" id="KW-0677">Repeat</keyword>
<dbReference type="InterPro" id="IPR049025">
    <property type="entry name" value="AIF-1_EF_pair"/>
</dbReference>
<dbReference type="Proteomes" id="UP001634394">
    <property type="component" value="Unassembled WGS sequence"/>
</dbReference>
<keyword evidence="2" id="KW-0479">Metal-binding</keyword>
<organism evidence="6 7">
    <name type="scientific">Sinanodonta woodiana</name>
    <name type="common">Chinese pond mussel</name>
    <name type="synonym">Anodonta woodiana</name>
    <dbReference type="NCBI Taxonomy" id="1069815"/>
    <lineage>
        <taxon>Eukaryota</taxon>
        <taxon>Metazoa</taxon>
        <taxon>Spiralia</taxon>
        <taxon>Lophotrochozoa</taxon>
        <taxon>Mollusca</taxon>
        <taxon>Bivalvia</taxon>
        <taxon>Autobranchia</taxon>
        <taxon>Heteroconchia</taxon>
        <taxon>Palaeoheterodonta</taxon>
        <taxon>Unionida</taxon>
        <taxon>Unionoidea</taxon>
        <taxon>Unionidae</taxon>
        <taxon>Unioninae</taxon>
        <taxon>Sinanodonta</taxon>
    </lineage>
</organism>
<keyword evidence="7" id="KW-1185">Reference proteome</keyword>
<evidence type="ECO:0000313" key="7">
    <source>
        <dbReference type="Proteomes" id="UP001634394"/>
    </source>
</evidence>
<sequence>MTTTTKNYQGGKAYGQLVSKREAALDDINKEVVENPDYSDVEELPEKLNAFKAKFLEFDHDQNGNIDLMGLKRMLEKLGQAKTHLEIKKMIAEVDTTNTGTISYRDFIRMMLGGKSVLKLILIFEEKAKPQERPKGKPPKQDISNLP</sequence>
<dbReference type="AlphaFoldDB" id="A0ABD3X6K3"/>
<evidence type="ECO:0000256" key="3">
    <source>
        <dbReference type="ARBA" id="ARBA00022737"/>
    </source>
</evidence>
<dbReference type="EMBL" id="JBJQND010000003">
    <property type="protein sequence ID" value="KAL3881780.1"/>
    <property type="molecule type" value="Genomic_DNA"/>
</dbReference>
<evidence type="ECO:0000256" key="1">
    <source>
        <dbReference type="ARBA" id="ARBA00004599"/>
    </source>
</evidence>
<dbReference type="PANTHER" id="PTHR10356">
    <property type="entry name" value="ALLOGRAFT INFLAMMATORY FACTOR-1"/>
    <property type="match status" value="1"/>
</dbReference>
<dbReference type="PANTHER" id="PTHR10356:SF0">
    <property type="entry name" value="CALCIUM-BINDING PROTEIN B"/>
    <property type="match status" value="1"/>
</dbReference>
<dbReference type="InterPro" id="IPR011992">
    <property type="entry name" value="EF-hand-dom_pair"/>
</dbReference>